<dbReference type="EMBL" id="PEZD01000015">
    <property type="protein sequence ID" value="PIS17442.1"/>
    <property type="molecule type" value="Genomic_DNA"/>
</dbReference>
<reference evidence="5" key="1">
    <citation type="submission" date="2017-09" db="EMBL/GenBank/DDBJ databases">
        <title>Depth-based differentiation of microbial function through sediment-hosted aquifers and enrichment of novel symbionts in the deep terrestrial subsurface.</title>
        <authorList>
            <person name="Probst A.J."/>
            <person name="Ladd B."/>
            <person name="Jarett J.K."/>
            <person name="Geller-Mcgrath D.E."/>
            <person name="Sieber C.M.K."/>
            <person name="Emerson J.B."/>
            <person name="Anantharaman K."/>
            <person name="Thomas B.C."/>
            <person name="Malmstrom R."/>
            <person name="Stieglmeier M."/>
            <person name="Klingl A."/>
            <person name="Woyke T."/>
            <person name="Ryan C.M."/>
            <person name="Banfield J.F."/>
        </authorList>
    </citation>
    <scope>NUCLEOTIDE SEQUENCE [LARGE SCALE GENOMIC DNA]</scope>
</reference>
<evidence type="ECO:0000313" key="5">
    <source>
        <dbReference type="Proteomes" id="UP000229675"/>
    </source>
</evidence>
<dbReference type="AlphaFoldDB" id="A0A2H0WXR8"/>
<comment type="caution">
    <text evidence="4">The sequence shown here is derived from an EMBL/GenBank/DDBJ whole genome shotgun (WGS) entry which is preliminary data.</text>
</comment>
<accession>A0A2H0WXR8</accession>
<feature type="transmembrane region" description="Helical" evidence="3">
    <location>
        <begin position="87"/>
        <end position="109"/>
    </location>
</feature>
<dbReference type="InterPro" id="IPR043993">
    <property type="entry name" value="T4SS_pilin"/>
</dbReference>
<protein>
    <submittedName>
        <fullName evidence="4">Uncharacterized protein</fullName>
    </submittedName>
</protein>
<evidence type="ECO:0000256" key="1">
    <source>
        <dbReference type="SAM" id="Coils"/>
    </source>
</evidence>
<feature type="region of interest" description="Disordered" evidence="2">
    <location>
        <begin position="483"/>
        <end position="514"/>
    </location>
</feature>
<keyword evidence="3" id="KW-0812">Transmembrane</keyword>
<sequence>NLTTVYQKGNKRKSKQQQKIGSGSIICYYLVMSAFRKIVLISIIASFLLLIISSFTFAQRPLEVDYPTIEGVRPQDTSFSLPEYVKYLFNFSLGAAGLVIFIVLIYAGFRRLTSAGNPAAQKEAKDRISAAILGLIVLLFSYLILTTINPELVFLSIPERVIFNPEPITGQETEEKSLAYTEIPVGSLIGELFESGRLTSIKDLAKKTKEKAEEVKALSEELNSLIDQCACTLISPQCGAGCSGATCSGDPCPVMDEINKKREELEVAINEEEENKGLEYWRQKLKMEVDGYMKENGEKFIGFREIYEDLKKAENMIKECPFSASKNGKTRDLLGYSGFLEYREYLKEFHDVKKDEPEYPFDYIVSGHLYYLASFYCTEVFYQISPISIDEEYLKQAGGDIELTTWSGETLCGPEISIGETIDNTEELARMMLVELDNVNSDALKEIEHVQELIPLSNPDSCVEGNCTPEFDCYIEIVPVECPEEEEETPPGSPPGAPPEEEAPPEAPSDEDEPFLGIPVALAQGCTEEICISPNLCLCPDCPGESPLKPQISAQVGVVQDSGSQIISSYEKVKDFIEERNIEDKFKISKIFTNLSASQNKLSACFNSKETQNKLETGQGKVTWQSLYSCTELKNSLQWQIFYNEQYQPINECYGSYQGASDSLDNFFCCKEEISPQ</sequence>
<dbReference type="Pfam" id="PF18895">
    <property type="entry name" value="T4SS_pilin"/>
    <property type="match status" value="1"/>
</dbReference>
<name>A0A2H0WXR8_9BACT</name>
<keyword evidence="1" id="KW-0175">Coiled coil</keyword>
<feature type="transmembrane region" description="Helical" evidence="3">
    <location>
        <begin position="130"/>
        <end position="148"/>
    </location>
</feature>
<proteinExistence type="predicted"/>
<feature type="transmembrane region" description="Helical" evidence="3">
    <location>
        <begin position="38"/>
        <end position="58"/>
    </location>
</feature>
<organism evidence="4 5">
    <name type="scientific">Candidatus Nealsonbacteria bacterium CG09_land_8_20_14_0_10_42_14</name>
    <dbReference type="NCBI Taxonomy" id="1974707"/>
    <lineage>
        <taxon>Bacteria</taxon>
        <taxon>Candidatus Nealsoniibacteriota</taxon>
    </lineage>
</organism>
<keyword evidence="3" id="KW-1133">Transmembrane helix</keyword>
<evidence type="ECO:0000256" key="2">
    <source>
        <dbReference type="SAM" id="MobiDB-lite"/>
    </source>
</evidence>
<evidence type="ECO:0000313" key="4">
    <source>
        <dbReference type="EMBL" id="PIS17442.1"/>
    </source>
</evidence>
<feature type="coiled-coil region" evidence="1">
    <location>
        <begin position="201"/>
        <end position="228"/>
    </location>
</feature>
<dbReference type="Proteomes" id="UP000229675">
    <property type="component" value="Unassembled WGS sequence"/>
</dbReference>
<feature type="non-terminal residue" evidence="4">
    <location>
        <position position="1"/>
    </location>
</feature>
<keyword evidence="3" id="KW-0472">Membrane</keyword>
<feature type="compositionally biased region" description="Acidic residues" evidence="2">
    <location>
        <begin position="499"/>
        <end position="514"/>
    </location>
</feature>
<evidence type="ECO:0000256" key="3">
    <source>
        <dbReference type="SAM" id="Phobius"/>
    </source>
</evidence>
<gene>
    <name evidence="4" type="ORF">COT59_00605</name>
</gene>